<reference evidence="1 2" key="1">
    <citation type="submission" date="2019-08" db="EMBL/GenBank/DDBJ databases">
        <title>Genome of Aequorivita antarctica SW49 (type strain).</title>
        <authorList>
            <person name="Bowman J.P."/>
        </authorList>
    </citation>
    <scope>NUCLEOTIDE SEQUENCE [LARGE SCALE GENOMIC DNA]</scope>
    <source>
        <strain evidence="1 2">SW49</strain>
    </source>
</reference>
<gene>
    <name evidence="1" type="ORF">ESU54_05380</name>
</gene>
<dbReference type="OrthoDB" id="1454662at2"/>
<dbReference type="AlphaFoldDB" id="A0A5C6Z1V0"/>
<protein>
    <submittedName>
        <fullName evidence="1">Uncharacterized protein</fullName>
    </submittedName>
</protein>
<dbReference type="RefSeq" id="WP_111843472.1">
    <property type="nucleotide sequence ID" value="NZ_UEGI01000002.1"/>
</dbReference>
<name>A0A5C6Z1V0_9FLAO</name>
<accession>A0A5C6Z1V0</accession>
<dbReference type="PROSITE" id="PS51257">
    <property type="entry name" value="PROKAR_LIPOPROTEIN"/>
    <property type="match status" value="1"/>
</dbReference>
<dbReference type="Proteomes" id="UP000321497">
    <property type="component" value="Unassembled WGS sequence"/>
</dbReference>
<organism evidence="1 2">
    <name type="scientific">Aequorivita antarctica</name>
    <dbReference type="NCBI Taxonomy" id="153266"/>
    <lineage>
        <taxon>Bacteria</taxon>
        <taxon>Pseudomonadati</taxon>
        <taxon>Bacteroidota</taxon>
        <taxon>Flavobacteriia</taxon>
        <taxon>Flavobacteriales</taxon>
        <taxon>Flavobacteriaceae</taxon>
        <taxon>Aequorivita</taxon>
    </lineage>
</organism>
<keyword evidence="2" id="KW-1185">Reference proteome</keyword>
<evidence type="ECO:0000313" key="1">
    <source>
        <dbReference type="EMBL" id="TXD73902.1"/>
    </source>
</evidence>
<comment type="caution">
    <text evidence="1">The sequence shown here is derived from an EMBL/GenBank/DDBJ whole genome shotgun (WGS) entry which is preliminary data.</text>
</comment>
<dbReference type="EMBL" id="VORT01000003">
    <property type="protein sequence ID" value="TXD73902.1"/>
    <property type="molecule type" value="Genomic_DNA"/>
</dbReference>
<evidence type="ECO:0000313" key="2">
    <source>
        <dbReference type="Proteomes" id="UP000321497"/>
    </source>
</evidence>
<sequence length="278" mass="32216">MKIKLLLIIAIISLSACDSQIELNKYNFDSVKDYALKAIKEKDSISFMNLFDLTSPEFKSSNYGEGVSQIKNVISTNFKQAYKTLDNSQLEFLKYDFSDALNGGQIIDNGSFIIFVKANGNIYRLRFPTYNDKNKDANSLMAFYFENISNECSDFKSKPYNPTMLRKKELMWNNYDRDRFDFVALRLYNLTPYKIENIKYRITISRKSDNAMIYMKTLDSEISINEGDVGEMIIEGLKGTYLGEKIREENFDWSVDILEVMPKPNQNPCEKIESLIKA</sequence>
<proteinExistence type="predicted"/>